<dbReference type="PROSITE" id="PS51012">
    <property type="entry name" value="ABC_TM2"/>
    <property type="match status" value="1"/>
</dbReference>
<organism evidence="7 8">
    <name type="scientific">Deinococcus budaensis</name>
    <dbReference type="NCBI Taxonomy" id="1665626"/>
    <lineage>
        <taxon>Bacteria</taxon>
        <taxon>Thermotogati</taxon>
        <taxon>Deinococcota</taxon>
        <taxon>Deinococci</taxon>
        <taxon>Deinococcales</taxon>
        <taxon>Deinococcaceae</taxon>
        <taxon>Deinococcus</taxon>
    </lineage>
</organism>
<feature type="transmembrane region" description="Helical" evidence="5">
    <location>
        <begin position="155"/>
        <end position="174"/>
    </location>
</feature>
<dbReference type="InterPro" id="IPR013525">
    <property type="entry name" value="ABC2_TM"/>
</dbReference>
<sequence>MTTTHLPTALPARRPLRAFGSLVWCETLKVARNPALMVPILALPLMLFAFFGWPAVGQRDATGQDVGTALLVGFAAYSMMMVGLFSFGVSVATERGSGWLTRLRVTPLTPLALFSAKVVMALLVGLLALVLLFAFAAGVGVALPPLTWLALLGRLLLGTLPFVVLGLWIGYAFAPGAAAGVANLILLPVAFASGLFVPLDSLPGFLRTLAPYLPAYHSAGFAQGALRGEAGLDHALWLMAYTLAFALLALWAYGRDEGRTYG</sequence>
<dbReference type="GO" id="GO:0140359">
    <property type="term" value="F:ABC-type transporter activity"/>
    <property type="evidence" value="ECO:0007669"/>
    <property type="project" value="InterPro"/>
</dbReference>
<dbReference type="AlphaFoldDB" id="A0A7W8GGF2"/>
<evidence type="ECO:0000259" key="6">
    <source>
        <dbReference type="PROSITE" id="PS51012"/>
    </source>
</evidence>
<dbReference type="GO" id="GO:0043190">
    <property type="term" value="C:ATP-binding cassette (ABC) transporter complex"/>
    <property type="evidence" value="ECO:0007669"/>
    <property type="project" value="InterPro"/>
</dbReference>
<reference evidence="7 8" key="1">
    <citation type="submission" date="2020-08" db="EMBL/GenBank/DDBJ databases">
        <title>Genomic Encyclopedia of Type Strains, Phase IV (KMG-IV): sequencing the most valuable type-strain genomes for metagenomic binning, comparative biology and taxonomic classification.</title>
        <authorList>
            <person name="Goeker M."/>
        </authorList>
    </citation>
    <scope>NUCLEOTIDE SEQUENCE [LARGE SCALE GENOMIC DNA]</scope>
    <source>
        <strain evidence="7 8">DSM 101791</strain>
    </source>
</reference>
<dbReference type="Proteomes" id="UP000525389">
    <property type="component" value="Unassembled WGS sequence"/>
</dbReference>
<feature type="transmembrane region" description="Helical" evidence="5">
    <location>
        <begin position="180"/>
        <end position="199"/>
    </location>
</feature>
<dbReference type="PANTHER" id="PTHR43229:SF2">
    <property type="entry name" value="NODULATION PROTEIN J"/>
    <property type="match status" value="1"/>
</dbReference>
<keyword evidence="4 5" id="KW-0472">Membrane</keyword>
<keyword evidence="2 5" id="KW-0812">Transmembrane</keyword>
<dbReference type="PIRSF" id="PIRSF006648">
    <property type="entry name" value="DrrB"/>
    <property type="match status" value="1"/>
</dbReference>
<evidence type="ECO:0000256" key="4">
    <source>
        <dbReference type="ARBA" id="ARBA00023136"/>
    </source>
</evidence>
<feature type="domain" description="ABC transmembrane type-2" evidence="6">
    <location>
        <begin position="30"/>
        <end position="256"/>
    </location>
</feature>
<evidence type="ECO:0000313" key="7">
    <source>
        <dbReference type="EMBL" id="MBB5234691.1"/>
    </source>
</evidence>
<keyword evidence="8" id="KW-1185">Reference proteome</keyword>
<keyword evidence="5" id="KW-0813">Transport</keyword>
<feature type="transmembrane region" description="Helical" evidence="5">
    <location>
        <begin position="112"/>
        <end position="143"/>
    </location>
</feature>
<proteinExistence type="inferred from homology"/>
<gene>
    <name evidence="7" type="ORF">HNQ09_002134</name>
</gene>
<evidence type="ECO:0000313" key="8">
    <source>
        <dbReference type="Proteomes" id="UP000525389"/>
    </source>
</evidence>
<comment type="subcellular location">
    <subcellularLocation>
        <location evidence="5">Cell membrane</location>
        <topology evidence="5">Multi-pass membrane protein</topology>
    </subcellularLocation>
    <subcellularLocation>
        <location evidence="1">Membrane</location>
        <topology evidence="1">Multi-pass membrane protein</topology>
    </subcellularLocation>
</comment>
<comment type="similarity">
    <text evidence="5">Belongs to the ABC-2 integral membrane protein family.</text>
</comment>
<protein>
    <recommendedName>
        <fullName evidence="5">Transport permease protein</fullName>
    </recommendedName>
</protein>
<evidence type="ECO:0000256" key="5">
    <source>
        <dbReference type="RuleBase" id="RU361157"/>
    </source>
</evidence>
<dbReference type="InterPro" id="IPR051784">
    <property type="entry name" value="Nod_factor_ABC_transporter"/>
</dbReference>
<feature type="transmembrane region" description="Helical" evidence="5">
    <location>
        <begin position="68"/>
        <end position="92"/>
    </location>
</feature>
<evidence type="ECO:0000256" key="3">
    <source>
        <dbReference type="ARBA" id="ARBA00022989"/>
    </source>
</evidence>
<accession>A0A7W8GGF2</accession>
<name>A0A7W8GGF2_9DEIO</name>
<dbReference type="Pfam" id="PF01061">
    <property type="entry name" value="ABC2_membrane"/>
    <property type="match status" value="1"/>
</dbReference>
<comment type="caution">
    <text evidence="7">The sequence shown here is derived from an EMBL/GenBank/DDBJ whole genome shotgun (WGS) entry which is preliminary data.</text>
</comment>
<dbReference type="EMBL" id="JACHFN010000007">
    <property type="protein sequence ID" value="MBB5234691.1"/>
    <property type="molecule type" value="Genomic_DNA"/>
</dbReference>
<dbReference type="InterPro" id="IPR000412">
    <property type="entry name" value="ABC_2_transport"/>
</dbReference>
<keyword evidence="3 5" id="KW-1133">Transmembrane helix</keyword>
<feature type="transmembrane region" description="Helical" evidence="5">
    <location>
        <begin position="36"/>
        <end position="56"/>
    </location>
</feature>
<feature type="transmembrane region" description="Helical" evidence="5">
    <location>
        <begin position="235"/>
        <end position="254"/>
    </location>
</feature>
<dbReference type="PANTHER" id="PTHR43229">
    <property type="entry name" value="NODULATION PROTEIN J"/>
    <property type="match status" value="1"/>
</dbReference>
<evidence type="ECO:0000256" key="2">
    <source>
        <dbReference type="ARBA" id="ARBA00022692"/>
    </source>
</evidence>
<keyword evidence="5" id="KW-1003">Cell membrane</keyword>
<dbReference type="InterPro" id="IPR047817">
    <property type="entry name" value="ABC2_TM_bact-type"/>
</dbReference>
<dbReference type="RefSeq" id="WP_184028845.1">
    <property type="nucleotide sequence ID" value="NZ_JACHFN010000007.1"/>
</dbReference>
<evidence type="ECO:0000256" key="1">
    <source>
        <dbReference type="ARBA" id="ARBA00004141"/>
    </source>
</evidence>